<evidence type="ECO:0000313" key="3">
    <source>
        <dbReference type="Proteomes" id="UP000232323"/>
    </source>
</evidence>
<dbReference type="EMBL" id="BEGY01000010">
    <property type="protein sequence ID" value="GAX74951.1"/>
    <property type="molecule type" value="Genomic_DNA"/>
</dbReference>
<organism evidence="2 3">
    <name type="scientific">Chlamydomonas eustigma</name>
    <dbReference type="NCBI Taxonomy" id="1157962"/>
    <lineage>
        <taxon>Eukaryota</taxon>
        <taxon>Viridiplantae</taxon>
        <taxon>Chlorophyta</taxon>
        <taxon>core chlorophytes</taxon>
        <taxon>Chlorophyceae</taxon>
        <taxon>CS clade</taxon>
        <taxon>Chlamydomonadales</taxon>
        <taxon>Chlamydomonadaceae</taxon>
        <taxon>Chlamydomonas</taxon>
    </lineage>
</organism>
<feature type="region of interest" description="Disordered" evidence="1">
    <location>
        <begin position="334"/>
        <end position="386"/>
    </location>
</feature>
<gene>
    <name evidence="2" type="ORF">CEUSTIGMA_g2397.t1</name>
</gene>
<feature type="compositionally biased region" description="Basic and acidic residues" evidence="1">
    <location>
        <begin position="374"/>
        <end position="386"/>
    </location>
</feature>
<proteinExistence type="predicted"/>
<accession>A0A250WVV5</accession>
<dbReference type="Proteomes" id="UP000232323">
    <property type="component" value="Unassembled WGS sequence"/>
</dbReference>
<sequence length="410" mass="43391">MMTQHPPFLPLHVLDVAMAGSRLQGWPELLKRSQLSRNDDEPRGELGCVPGMQAVTTSPHPHLSPSTGTANSSYLHVFEREEVGGMGSSAAHIDADWPPSTPSGQADISDITANCIPLFYYLEQEKPPSNRDNGGRAEHIAAGISQQQQQHNALPCKEGSADDDEGSLGLLGHGPGAMKSSTIMSQPGVPALHTGLGLMAAGASHAAGSTALLVSSGSSSSSSNISIWRKHAVPTQILQKHWKVFDIVTAASTHTNCITKHYSHLSLGAGSVLASTSFAKQYCTTDSRGRMHIPTNPLQGLQTTSGALLHADSSEPSSCRAPGNHAWKRVQGGVAIPTSGDEDCSSSVESSDRELGPAGHEVPNRASSSTNKCLPKEATGEPWNEHEMEWNQDDSIIARPRGACDNDLLM</sequence>
<protein>
    <submittedName>
        <fullName evidence="2">Uncharacterized protein</fullName>
    </submittedName>
</protein>
<keyword evidence="3" id="KW-1185">Reference proteome</keyword>
<dbReference type="AlphaFoldDB" id="A0A250WVV5"/>
<dbReference type="Gene3D" id="3.90.120.10">
    <property type="entry name" value="DNA Methylase, subunit A, domain 2"/>
    <property type="match status" value="1"/>
</dbReference>
<evidence type="ECO:0000256" key="1">
    <source>
        <dbReference type="SAM" id="MobiDB-lite"/>
    </source>
</evidence>
<evidence type="ECO:0000313" key="2">
    <source>
        <dbReference type="EMBL" id="GAX74951.1"/>
    </source>
</evidence>
<comment type="caution">
    <text evidence="2">The sequence shown here is derived from an EMBL/GenBank/DDBJ whole genome shotgun (WGS) entry which is preliminary data.</text>
</comment>
<reference evidence="2 3" key="1">
    <citation type="submission" date="2017-08" db="EMBL/GenBank/DDBJ databases">
        <title>Acidophilic green algal genome provides insights into adaptation to an acidic environment.</title>
        <authorList>
            <person name="Hirooka S."/>
            <person name="Hirose Y."/>
            <person name="Kanesaki Y."/>
            <person name="Higuchi S."/>
            <person name="Fujiwara T."/>
            <person name="Onuma R."/>
            <person name="Era A."/>
            <person name="Ohbayashi R."/>
            <person name="Uzuka A."/>
            <person name="Nozaki H."/>
            <person name="Yoshikawa H."/>
            <person name="Miyagishima S.Y."/>
        </authorList>
    </citation>
    <scope>NUCLEOTIDE SEQUENCE [LARGE SCALE GENOMIC DNA]</scope>
    <source>
        <strain evidence="2 3">NIES-2499</strain>
    </source>
</reference>
<name>A0A250WVV5_9CHLO</name>